<evidence type="ECO:0000259" key="1">
    <source>
        <dbReference type="PROSITE" id="PS50943"/>
    </source>
</evidence>
<dbReference type="InterPro" id="IPR001387">
    <property type="entry name" value="Cro/C1-type_HTH"/>
</dbReference>
<dbReference type="PANTHER" id="PTHR35010:SF2">
    <property type="entry name" value="BLL4672 PROTEIN"/>
    <property type="match status" value="1"/>
</dbReference>
<dbReference type="PANTHER" id="PTHR35010">
    <property type="entry name" value="BLL4672 PROTEIN-RELATED"/>
    <property type="match status" value="1"/>
</dbReference>
<dbReference type="CDD" id="cd00093">
    <property type="entry name" value="HTH_XRE"/>
    <property type="match status" value="1"/>
</dbReference>
<dbReference type="InterPro" id="IPR041413">
    <property type="entry name" value="MLTR_LBD"/>
</dbReference>
<dbReference type="PROSITE" id="PS50943">
    <property type="entry name" value="HTH_CROC1"/>
    <property type="match status" value="1"/>
</dbReference>
<dbReference type="Gene3D" id="3.30.450.180">
    <property type="match status" value="1"/>
</dbReference>
<proteinExistence type="predicted"/>
<accession>A0ABU7KAZ3</accession>
<evidence type="ECO:0000313" key="3">
    <source>
        <dbReference type="Proteomes" id="UP001356095"/>
    </source>
</evidence>
<dbReference type="RefSeq" id="WP_330093185.1">
    <property type="nucleotide sequence ID" value="NZ_JAUZMY010000019.1"/>
</dbReference>
<dbReference type="Pfam" id="PF13560">
    <property type="entry name" value="HTH_31"/>
    <property type="match status" value="1"/>
</dbReference>
<evidence type="ECO:0000313" key="2">
    <source>
        <dbReference type="EMBL" id="MEE2039415.1"/>
    </source>
</evidence>
<dbReference type="SUPFAM" id="SSF47413">
    <property type="entry name" value="lambda repressor-like DNA-binding domains"/>
    <property type="match status" value="1"/>
</dbReference>
<reference evidence="2 3" key="1">
    <citation type="submission" date="2023-08" db="EMBL/GenBank/DDBJ databases">
        <authorList>
            <person name="Girao M."/>
            <person name="Carvalho M.F."/>
        </authorList>
    </citation>
    <scope>NUCLEOTIDE SEQUENCE [LARGE SCALE GENOMIC DNA]</scope>
    <source>
        <strain evidence="2 3">CT-R113</strain>
    </source>
</reference>
<protein>
    <submittedName>
        <fullName evidence="2">Helix-turn-helix transcriptional regulator</fullName>
    </submittedName>
</protein>
<keyword evidence="3" id="KW-1185">Reference proteome</keyword>
<feature type="domain" description="HTH cro/C1-type" evidence="1">
    <location>
        <begin position="34"/>
        <end position="81"/>
    </location>
</feature>
<dbReference type="SMART" id="SM00530">
    <property type="entry name" value="HTH_XRE"/>
    <property type="match status" value="1"/>
</dbReference>
<dbReference type="Proteomes" id="UP001356095">
    <property type="component" value="Unassembled WGS sequence"/>
</dbReference>
<comment type="caution">
    <text evidence="2">The sequence shown here is derived from an EMBL/GenBank/DDBJ whole genome shotgun (WGS) entry which is preliminary data.</text>
</comment>
<dbReference type="Gene3D" id="1.10.260.40">
    <property type="entry name" value="lambda repressor-like DNA-binding domains"/>
    <property type="match status" value="1"/>
</dbReference>
<name>A0ABU7KAZ3_9ACTN</name>
<gene>
    <name evidence="2" type="ORF">Q8791_19535</name>
</gene>
<sequence>MSGNDLGDLLRAHRARIRPEDAGVPSYGPRRVEGLRREEVAVLAGMSSDYYARLEQGRERNPSAQVLDAVSGVLRLDDDTRDHLYRLAGTVPDDARRREVVETVTPELRQLLDGYPNTPAFVLNPALDLLAANALAGALFSPFERADNLARMTFLDPAARTFHARWERAARTTAAGLRHAVGLDPHHPGLTSLVRELIEGSGDFAELWRTHTVRGKTSNAKEFVHPDVGALSLVYQAFDVRGARGQQLVIYHAEPGSRSAQALALLGTSDATRRRAEA</sequence>
<dbReference type="Pfam" id="PF17765">
    <property type="entry name" value="MLTR_LBD"/>
    <property type="match status" value="1"/>
</dbReference>
<organism evidence="2 3">
    <name type="scientific">Nocardiopsis codii</name>
    <dbReference type="NCBI Taxonomy" id="3065942"/>
    <lineage>
        <taxon>Bacteria</taxon>
        <taxon>Bacillati</taxon>
        <taxon>Actinomycetota</taxon>
        <taxon>Actinomycetes</taxon>
        <taxon>Streptosporangiales</taxon>
        <taxon>Nocardiopsidaceae</taxon>
        <taxon>Nocardiopsis</taxon>
    </lineage>
</organism>
<dbReference type="EMBL" id="JAUZMY010000019">
    <property type="protein sequence ID" value="MEE2039415.1"/>
    <property type="molecule type" value="Genomic_DNA"/>
</dbReference>
<dbReference type="InterPro" id="IPR010982">
    <property type="entry name" value="Lambda_DNA-bd_dom_sf"/>
</dbReference>